<dbReference type="PANTHER" id="PTHR32463">
    <property type="entry name" value="L-FUCOSE KINASE"/>
    <property type="match status" value="1"/>
</dbReference>
<dbReference type="InterPro" id="IPR036554">
    <property type="entry name" value="GHMP_kinase_C_sf"/>
</dbReference>
<dbReference type="InterPro" id="IPR014721">
    <property type="entry name" value="Ribsml_uS5_D2-typ_fold_subgr"/>
</dbReference>
<dbReference type="EMBL" id="JARRAG010000002">
    <property type="protein sequence ID" value="MDG3006261.1"/>
    <property type="molecule type" value="Genomic_DNA"/>
</dbReference>
<comment type="caution">
    <text evidence="4">The sequence shown here is derived from an EMBL/GenBank/DDBJ whole genome shotgun (WGS) entry which is preliminary data.</text>
</comment>
<keyword evidence="1 4" id="KW-0808">Transferase</keyword>
<proteinExistence type="predicted"/>
<keyword evidence="3" id="KW-0418">Kinase</keyword>
<evidence type="ECO:0000313" key="5">
    <source>
        <dbReference type="Proteomes" id="UP001216907"/>
    </source>
</evidence>
<organism evidence="4 5">
    <name type="scientific">Paludisphaera mucosa</name>
    <dbReference type="NCBI Taxonomy" id="3030827"/>
    <lineage>
        <taxon>Bacteria</taxon>
        <taxon>Pseudomonadati</taxon>
        <taxon>Planctomycetota</taxon>
        <taxon>Planctomycetia</taxon>
        <taxon>Isosphaerales</taxon>
        <taxon>Isosphaeraceae</taxon>
        <taxon>Paludisphaera</taxon>
    </lineage>
</organism>
<dbReference type="GO" id="GO:0003983">
    <property type="term" value="F:UTP:glucose-1-phosphate uridylyltransferase activity"/>
    <property type="evidence" value="ECO:0007669"/>
    <property type="project" value="UniProtKB-EC"/>
</dbReference>
<reference evidence="4 5" key="1">
    <citation type="submission" date="2023-03" db="EMBL/GenBank/DDBJ databases">
        <title>Paludisphaera mucosa sp. nov. a novel planctomycete from northern fen.</title>
        <authorList>
            <person name="Ivanova A."/>
        </authorList>
    </citation>
    <scope>NUCLEOTIDE SEQUENCE [LARGE SCALE GENOMIC DNA]</scope>
    <source>
        <strain evidence="4 5">Pla2</strain>
    </source>
</reference>
<dbReference type="Gene3D" id="3.90.550.10">
    <property type="entry name" value="Spore Coat Polysaccharide Biosynthesis Protein SpsA, Chain A"/>
    <property type="match status" value="1"/>
</dbReference>
<dbReference type="Pfam" id="PF01704">
    <property type="entry name" value="UDPGP"/>
    <property type="match status" value="1"/>
</dbReference>
<dbReference type="InterPro" id="IPR029044">
    <property type="entry name" value="Nucleotide-diphossugar_trans"/>
</dbReference>
<evidence type="ECO:0000256" key="2">
    <source>
        <dbReference type="ARBA" id="ARBA00022695"/>
    </source>
</evidence>
<dbReference type="InterPro" id="IPR052203">
    <property type="entry name" value="GHMP_Kinase-Related"/>
</dbReference>
<dbReference type="Gene3D" id="3.30.230.10">
    <property type="match status" value="1"/>
</dbReference>
<sequence length="1122" mass="123202">MAPLGPTLIETITAADPALRDRSVRAIVAGASLAEKLQACEDLEHFRRRADNLYERVRASLFLHAIYRYDIQEDPSVRRSGLIPFDGYMDLMGRRYEQAVTAFRAVLKADRPNGAICSALAQAYDQIAFQTLADQVRRSVRSCPGNRWMFRVGGVDEHPLRLDGRLLERASADDLFPILTEQTPVRLDLSHSGWSDIFFLGMDFPEGARVMNISVDLGVHGRDDAPTPPIECRLRVIAEPILRLTSIDLDATKDVDTLAELFNFGNDYLGLVKAGVIASGLVPPSLEGTSASLADLLARVVRPGHGLEIVSKVNDIPKGSRLAVSTNLLASLIAMLMRATGQAKNLTGALELEEARVVVARAILGEWIGGSGGGWQDSGGVFPGVKLIMGVPAGEADPEWGVSRGRLLPEHRLVDVQPKAEGTPGASFAEALASSMVLVHGGMAQNVGPILNMVTAKYLLRDEAEWRARGEALRIFEGVAQAVEQADVRALGGWTTQNWEGPLKGIIPWITSAFTEGIIREAREAMGEDFWGFLMLGGMSGGGMAFMVDPARHEEFQARIGEIMGRVKRSLDDALPFAMEPVVYDFRINPRGTWATLQGDGALMPPRYYTLQIPRMIAGGTAGLASLRMADVDAFANRCDETPELLRVFRTMVNKLFPVARGAAADSSTSRWDEEAETIRRENGFDPVQHESLREDLIRGRIGLARNRLPVDMQIQDVDDTDLVDAHDQIPRATVAIGDRMIRKGEVAVVSLAAGVGSRWTSGAGVVKAINPFVMLEGRHRSFLEVHLAKTKAVQDALGATIPHIVTTSYLTHEAIERRLRSTANYGHDGPVYLSRGQSIGQRLVPMARDLTFLWEESTHETLDENKQKVREAGRRAILEWAKAQGEGSDYTDNVPLQRFTPPGHFYEVPNLLRNGLLAKMLEKHPDLKWLMVHNIDTLGATVDPGVLGLVVEAGSTLSFEVIPRRIEDRGGGLARVGGRLRLLEGLAQPREDSEFALRYYNSMTTWVRIDGLLQALHLTRDDLGRSPAKVAAAVRSLAARVPTYVTIKDVKRRWGHGQEDVLPVAQFEKLWSDLTSLPDLPCSYLSVDRRRGQQLKDAAQLDGWVTDGGRDHVASLCKFPG</sequence>
<dbReference type="SUPFAM" id="SSF53448">
    <property type="entry name" value="Nucleotide-diphospho-sugar transferases"/>
    <property type="match status" value="1"/>
</dbReference>
<evidence type="ECO:0000313" key="4">
    <source>
        <dbReference type="EMBL" id="MDG3006261.1"/>
    </source>
</evidence>
<name>A0ABT6FFB3_9BACT</name>
<evidence type="ECO:0000256" key="1">
    <source>
        <dbReference type="ARBA" id="ARBA00022679"/>
    </source>
</evidence>
<evidence type="ECO:0000256" key="3">
    <source>
        <dbReference type="ARBA" id="ARBA00022777"/>
    </source>
</evidence>
<dbReference type="InterPro" id="IPR002618">
    <property type="entry name" value="UDPGP_fam"/>
</dbReference>
<dbReference type="EC" id="2.7.7.9" evidence="4"/>
<accession>A0ABT6FFB3</accession>
<gene>
    <name evidence="4" type="ORF">PZE19_21030</name>
</gene>
<dbReference type="Gene3D" id="3.30.70.890">
    <property type="entry name" value="GHMP kinase, C-terminal domain"/>
    <property type="match status" value="1"/>
</dbReference>
<dbReference type="RefSeq" id="WP_277862561.1">
    <property type="nucleotide sequence ID" value="NZ_JARRAG010000002.1"/>
</dbReference>
<protein>
    <submittedName>
        <fullName evidence="4">UTP--glucose-1-phosphate uridylyltransferase</fullName>
        <ecNumber evidence="4">2.7.7.9</ecNumber>
    </submittedName>
</protein>
<dbReference type="Proteomes" id="UP001216907">
    <property type="component" value="Unassembled WGS sequence"/>
</dbReference>
<keyword evidence="2 4" id="KW-0548">Nucleotidyltransferase</keyword>
<keyword evidence="5" id="KW-1185">Reference proteome</keyword>
<dbReference type="PANTHER" id="PTHR32463:SF0">
    <property type="entry name" value="L-FUCOSE KINASE"/>
    <property type="match status" value="1"/>
</dbReference>